<sequence length="84" mass="8464">MKPRALAAAAALLLLAALSPATTATADTEPAPPAPLRRAADPVPGQYIVTVKDGAAPATVLRDAVPEVERCSPTPRPSTASRPG</sequence>
<reference evidence="4" key="1">
    <citation type="submission" date="2023-07" db="EMBL/GenBank/DDBJ databases">
        <title>30 novel species of actinomycetes from the DSMZ collection.</title>
        <authorList>
            <person name="Nouioui I."/>
        </authorList>
    </citation>
    <scope>NUCLEOTIDE SEQUENCE [LARGE SCALE GENOMIC DNA]</scope>
    <source>
        <strain evidence="4">DSM 41886</strain>
    </source>
</reference>
<comment type="caution">
    <text evidence="3">The sequence shown here is derived from an EMBL/GenBank/DDBJ whole genome shotgun (WGS) entry which is preliminary data.</text>
</comment>
<feature type="region of interest" description="Disordered" evidence="1">
    <location>
        <begin position="23"/>
        <end position="43"/>
    </location>
</feature>
<evidence type="ECO:0000313" key="3">
    <source>
        <dbReference type="EMBL" id="MDT0446460.1"/>
    </source>
</evidence>
<gene>
    <name evidence="3" type="ORF">RM779_28260</name>
</gene>
<evidence type="ECO:0000256" key="1">
    <source>
        <dbReference type="SAM" id="MobiDB-lite"/>
    </source>
</evidence>
<accession>A0ABU2SFB5</accession>
<keyword evidence="2" id="KW-0732">Signal</keyword>
<dbReference type="EMBL" id="JAVREV010000019">
    <property type="protein sequence ID" value="MDT0446460.1"/>
    <property type="molecule type" value="Genomic_DNA"/>
</dbReference>
<feature type="region of interest" description="Disordered" evidence="1">
    <location>
        <begin position="61"/>
        <end position="84"/>
    </location>
</feature>
<evidence type="ECO:0000313" key="4">
    <source>
        <dbReference type="Proteomes" id="UP001183615"/>
    </source>
</evidence>
<keyword evidence="4" id="KW-1185">Reference proteome</keyword>
<dbReference type="Proteomes" id="UP001183615">
    <property type="component" value="Unassembled WGS sequence"/>
</dbReference>
<protein>
    <submittedName>
        <fullName evidence="3">Uncharacterized protein</fullName>
    </submittedName>
</protein>
<proteinExistence type="predicted"/>
<organism evidence="3 4">
    <name type="scientific">Streptomyces johnsoniae</name>
    <dbReference type="NCBI Taxonomy" id="3075532"/>
    <lineage>
        <taxon>Bacteria</taxon>
        <taxon>Bacillati</taxon>
        <taxon>Actinomycetota</taxon>
        <taxon>Actinomycetes</taxon>
        <taxon>Kitasatosporales</taxon>
        <taxon>Streptomycetaceae</taxon>
        <taxon>Streptomyces</taxon>
    </lineage>
</organism>
<evidence type="ECO:0000256" key="2">
    <source>
        <dbReference type="SAM" id="SignalP"/>
    </source>
</evidence>
<feature type="signal peptide" evidence="2">
    <location>
        <begin position="1"/>
        <end position="26"/>
    </location>
</feature>
<name>A0ABU2SFB5_9ACTN</name>
<feature type="chain" id="PRO_5046281769" evidence="2">
    <location>
        <begin position="27"/>
        <end position="84"/>
    </location>
</feature>